<dbReference type="InterPro" id="IPR044993">
    <property type="entry name" value="BXL"/>
</dbReference>
<accession>A0A2U1LJE7</accession>
<dbReference type="STRING" id="35608.A0A2U1LJE7"/>
<evidence type="ECO:0000256" key="1">
    <source>
        <dbReference type="ARBA" id="ARBA00022801"/>
    </source>
</evidence>
<evidence type="ECO:0000256" key="2">
    <source>
        <dbReference type="ARBA" id="ARBA00023295"/>
    </source>
</evidence>
<dbReference type="GO" id="GO:0046556">
    <property type="term" value="F:alpha-L-arabinofuranosidase activity"/>
    <property type="evidence" value="ECO:0007669"/>
    <property type="project" value="TreeGrafter"/>
</dbReference>
<sequence>MSQDIVARQQQKLRPECDGRNLTSQGLAGVIRGDQPTYCSNVPGTTSVAQTRYTRFIKGCLFDVSVQGFLFVVGYGAKKWSKVPRQEHWSLSPYLRIAKDELLYEQVSYSNSKGIKTLRNEGADLEVIIHDVQQATSVTYLQPIKISSSSSTNRGPKETLNELTSITRVQYNQILGMVKWIKLSSGQKISVHASGQSLCGIESRQHGLLINFNFDESTNEALVSLFLFQDGLLYYMISKHGEYLVASSLGCSKFGTVKRFKQDSHPVVTNHTPNAIDRIASANGVVLEPRIQNFDQVGNCFGSVNTVDTSRSMYAITKIIKPIEYSISKLKELRVILVTFLVLRRYGCSPTSRLLIMGLDQLIGTEYLDRDGLLFPVYQQELVTKVAKASKGLTILVLMSGGLIDVFFAEKDPRIGAIIWVGYPGKTGSTAVAYVLFGTRNPGGKLPMTWYKQDHLSKRRSLNSMVPMTTMDMRSNKASGYPGQAWILHRSI</sequence>
<dbReference type="InterPro" id="IPR036881">
    <property type="entry name" value="Glyco_hydro_3_C_sf"/>
</dbReference>
<organism evidence="4 5">
    <name type="scientific">Artemisia annua</name>
    <name type="common">Sweet wormwood</name>
    <dbReference type="NCBI Taxonomy" id="35608"/>
    <lineage>
        <taxon>Eukaryota</taxon>
        <taxon>Viridiplantae</taxon>
        <taxon>Streptophyta</taxon>
        <taxon>Embryophyta</taxon>
        <taxon>Tracheophyta</taxon>
        <taxon>Spermatophyta</taxon>
        <taxon>Magnoliopsida</taxon>
        <taxon>eudicotyledons</taxon>
        <taxon>Gunneridae</taxon>
        <taxon>Pentapetalae</taxon>
        <taxon>asterids</taxon>
        <taxon>campanulids</taxon>
        <taxon>Asterales</taxon>
        <taxon>Asteraceae</taxon>
        <taxon>Asteroideae</taxon>
        <taxon>Anthemideae</taxon>
        <taxon>Artemisiinae</taxon>
        <taxon>Artemisia</taxon>
    </lineage>
</organism>
<dbReference type="Gene3D" id="3.40.50.1700">
    <property type="entry name" value="Glycoside hydrolase family 3 C-terminal domain"/>
    <property type="match status" value="1"/>
</dbReference>
<keyword evidence="1" id="KW-0378">Hydrolase</keyword>
<dbReference type="Pfam" id="PF01915">
    <property type="entry name" value="Glyco_hydro_3_C"/>
    <property type="match status" value="1"/>
</dbReference>
<dbReference type="EMBL" id="PKPP01009071">
    <property type="protein sequence ID" value="PWA49123.1"/>
    <property type="molecule type" value="Genomic_DNA"/>
</dbReference>
<dbReference type="GO" id="GO:0045493">
    <property type="term" value="P:xylan catabolic process"/>
    <property type="evidence" value="ECO:0007669"/>
    <property type="project" value="InterPro"/>
</dbReference>
<dbReference type="SUPFAM" id="SSF52279">
    <property type="entry name" value="Beta-D-glucan exohydrolase, C-terminal domain"/>
    <property type="match status" value="1"/>
</dbReference>
<name>A0A2U1LJE7_ARTAN</name>
<keyword evidence="5" id="KW-1185">Reference proteome</keyword>
<feature type="domain" description="Glycoside hydrolase family 3 C-terminal" evidence="3">
    <location>
        <begin position="355"/>
        <end position="455"/>
    </location>
</feature>
<evidence type="ECO:0000259" key="3">
    <source>
        <dbReference type="Pfam" id="PF01915"/>
    </source>
</evidence>
<reference evidence="4 5" key="1">
    <citation type="journal article" date="2018" name="Mol. Plant">
        <title>The genome of Artemisia annua provides insight into the evolution of Asteraceae family and artemisinin biosynthesis.</title>
        <authorList>
            <person name="Shen Q."/>
            <person name="Zhang L."/>
            <person name="Liao Z."/>
            <person name="Wang S."/>
            <person name="Yan T."/>
            <person name="Shi P."/>
            <person name="Liu M."/>
            <person name="Fu X."/>
            <person name="Pan Q."/>
            <person name="Wang Y."/>
            <person name="Lv Z."/>
            <person name="Lu X."/>
            <person name="Zhang F."/>
            <person name="Jiang W."/>
            <person name="Ma Y."/>
            <person name="Chen M."/>
            <person name="Hao X."/>
            <person name="Li L."/>
            <person name="Tang Y."/>
            <person name="Lv G."/>
            <person name="Zhou Y."/>
            <person name="Sun X."/>
            <person name="Brodelius P.E."/>
            <person name="Rose J.K.C."/>
            <person name="Tang K."/>
        </authorList>
    </citation>
    <scope>NUCLEOTIDE SEQUENCE [LARGE SCALE GENOMIC DNA]</scope>
    <source>
        <strain evidence="5">cv. Huhao1</strain>
        <tissue evidence="4">Leaf</tissue>
    </source>
</reference>
<dbReference type="AlphaFoldDB" id="A0A2U1LJE7"/>
<comment type="caution">
    <text evidence="4">The sequence shown here is derived from an EMBL/GenBank/DDBJ whole genome shotgun (WGS) entry which is preliminary data.</text>
</comment>
<dbReference type="GO" id="GO:0009044">
    <property type="term" value="F:xylan 1,4-beta-xylosidase activity"/>
    <property type="evidence" value="ECO:0007669"/>
    <property type="project" value="InterPro"/>
</dbReference>
<evidence type="ECO:0000313" key="5">
    <source>
        <dbReference type="Proteomes" id="UP000245207"/>
    </source>
</evidence>
<dbReference type="InterPro" id="IPR002772">
    <property type="entry name" value="Glyco_hydro_3_C"/>
</dbReference>
<dbReference type="PANTHER" id="PTHR42721:SF45">
    <property type="entry name" value="BETA-D-XYLOSIDASE 2-RELATED"/>
    <property type="match status" value="1"/>
</dbReference>
<dbReference type="OrthoDB" id="1918685at2759"/>
<proteinExistence type="predicted"/>
<dbReference type="PANTHER" id="PTHR42721">
    <property type="entry name" value="SUGAR HYDROLASE-RELATED"/>
    <property type="match status" value="1"/>
</dbReference>
<dbReference type="Proteomes" id="UP000245207">
    <property type="component" value="Unassembled WGS sequence"/>
</dbReference>
<keyword evidence="2" id="KW-0326">Glycosidase</keyword>
<evidence type="ECO:0000313" key="4">
    <source>
        <dbReference type="EMBL" id="PWA49123.1"/>
    </source>
</evidence>
<gene>
    <name evidence="4" type="ORF">CTI12_AA325930</name>
</gene>
<protein>
    <submittedName>
        <fullName evidence="4">Beta-xylosidase 2</fullName>
    </submittedName>
</protein>
<dbReference type="GO" id="GO:0031222">
    <property type="term" value="P:arabinan catabolic process"/>
    <property type="evidence" value="ECO:0007669"/>
    <property type="project" value="TreeGrafter"/>
</dbReference>